<keyword evidence="2" id="KW-1185">Reference proteome</keyword>
<name>A0A564Y2E2_HYMDI</name>
<reference evidence="1 2" key="1">
    <citation type="submission" date="2019-07" db="EMBL/GenBank/DDBJ databases">
        <authorList>
            <person name="Jastrzebski P J."/>
            <person name="Paukszto L."/>
            <person name="Jastrzebski P J."/>
        </authorList>
    </citation>
    <scope>NUCLEOTIDE SEQUENCE [LARGE SCALE GENOMIC DNA]</scope>
    <source>
        <strain evidence="1 2">WMS-il1</strain>
    </source>
</reference>
<protein>
    <submittedName>
        <fullName evidence="1">Uncharacterized protein</fullName>
    </submittedName>
</protein>
<dbReference type="EMBL" id="CABIJS010000042">
    <property type="protein sequence ID" value="VUZ40713.1"/>
    <property type="molecule type" value="Genomic_DNA"/>
</dbReference>
<gene>
    <name evidence="1" type="ORF">WMSIL1_LOCUS1715</name>
</gene>
<evidence type="ECO:0000313" key="2">
    <source>
        <dbReference type="Proteomes" id="UP000321570"/>
    </source>
</evidence>
<dbReference type="Proteomes" id="UP000321570">
    <property type="component" value="Unassembled WGS sequence"/>
</dbReference>
<dbReference type="AlphaFoldDB" id="A0A564Y2E2"/>
<accession>A0A564Y2E2</accession>
<evidence type="ECO:0000313" key="1">
    <source>
        <dbReference type="EMBL" id="VUZ40713.1"/>
    </source>
</evidence>
<organism evidence="1 2">
    <name type="scientific">Hymenolepis diminuta</name>
    <name type="common">Rat tapeworm</name>
    <dbReference type="NCBI Taxonomy" id="6216"/>
    <lineage>
        <taxon>Eukaryota</taxon>
        <taxon>Metazoa</taxon>
        <taxon>Spiralia</taxon>
        <taxon>Lophotrochozoa</taxon>
        <taxon>Platyhelminthes</taxon>
        <taxon>Cestoda</taxon>
        <taxon>Eucestoda</taxon>
        <taxon>Cyclophyllidea</taxon>
        <taxon>Hymenolepididae</taxon>
        <taxon>Hymenolepis</taxon>
    </lineage>
</organism>
<proteinExistence type="predicted"/>
<sequence>MTFSALEINCRRWDLTINLLHFCCILIITIEIKDIRHGPQTPKSACIVNSNCHFESEDKWKCFMTYWCFEVLTVWKVTKLFRGTYNIRRLLFHSHCSSSPQ</sequence>